<evidence type="ECO:0000259" key="2">
    <source>
        <dbReference type="Pfam" id="PF00441"/>
    </source>
</evidence>
<dbReference type="SUPFAM" id="SSF47203">
    <property type="entry name" value="Acyl-CoA dehydrogenase C-terminal domain-like"/>
    <property type="match status" value="1"/>
</dbReference>
<dbReference type="Pfam" id="PF00441">
    <property type="entry name" value="Acyl-CoA_dh_1"/>
    <property type="match status" value="1"/>
</dbReference>
<name>A0ABU1X9Z4_9NOCA</name>
<protein>
    <submittedName>
        <fullName evidence="3">Alkylation response protein AidB-like acyl-CoA dehydrogenase</fullName>
    </submittedName>
</protein>
<dbReference type="EMBL" id="JAVDWW010000001">
    <property type="protein sequence ID" value="MDR7167365.1"/>
    <property type="molecule type" value="Genomic_DNA"/>
</dbReference>
<accession>A0ABU1X9Z4</accession>
<comment type="caution">
    <text evidence="3">The sequence shown here is derived from an EMBL/GenBank/DDBJ whole genome shotgun (WGS) entry which is preliminary data.</text>
</comment>
<keyword evidence="4" id="KW-1185">Reference proteome</keyword>
<evidence type="ECO:0000313" key="3">
    <source>
        <dbReference type="EMBL" id="MDR7167365.1"/>
    </source>
</evidence>
<feature type="domain" description="Acyl-CoA dehydrogenase/oxidase C-terminal" evidence="2">
    <location>
        <begin position="2"/>
        <end position="45"/>
    </location>
</feature>
<sequence>MNTSVDYLNTRVQFGQVVGAFQALKHMAADVLIEVESAKSAAYYRWKQPPRITTNSRPPPH</sequence>
<gene>
    <name evidence="3" type="ORF">J2W56_001083</name>
</gene>
<reference evidence="3 4" key="1">
    <citation type="submission" date="2023-07" db="EMBL/GenBank/DDBJ databases">
        <title>Sorghum-associated microbial communities from plants grown in Nebraska, USA.</title>
        <authorList>
            <person name="Schachtman D."/>
        </authorList>
    </citation>
    <scope>NUCLEOTIDE SEQUENCE [LARGE SCALE GENOMIC DNA]</scope>
    <source>
        <strain evidence="3 4">4272</strain>
    </source>
</reference>
<dbReference type="RefSeq" id="WP_310399110.1">
    <property type="nucleotide sequence ID" value="NZ_JAVDWW010000001.1"/>
</dbReference>
<dbReference type="InterPro" id="IPR009075">
    <property type="entry name" value="AcylCo_DH/oxidase_C"/>
</dbReference>
<organism evidence="3 4">
    <name type="scientific">Nocardia kruczakiae</name>
    <dbReference type="NCBI Taxonomy" id="261477"/>
    <lineage>
        <taxon>Bacteria</taxon>
        <taxon>Bacillati</taxon>
        <taxon>Actinomycetota</taxon>
        <taxon>Actinomycetes</taxon>
        <taxon>Mycobacteriales</taxon>
        <taxon>Nocardiaceae</taxon>
        <taxon>Nocardia</taxon>
    </lineage>
</organism>
<proteinExistence type="predicted"/>
<evidence type="ECO:0000313" key="4">
    <source>
        <dbReference type="Proteomes" id="UP001251217"/>
    </source>
</evidence>
<dbReference type="InterPro" id="IPR036250">
    <property type="entry name" value="AcylCo_DH-like_C"/>
</dbReference>
<evidence type="ECO:0000256" key="1">
    <source>
        <dbReference type="ARBA" id="ARBA00022630"/>
    </source>
</evidence>
<dbReference type="Gene3D" id="1.20.140.10">
    <property type="entry name" value="Butyryl-CoA Dehydrogenase, subunit A, domain 3"/>
    <property type="match status" value="1"/>
</dbReference>
<keyword evidence="1" id="KW-0285">Flavoprotein</keyword>
<dbReference type="Proteomes" id="UP001251217">
    <property type="component" value="Unassembled WGS sequence"/>
</dbReference>